<keyword evidence="1" id="KW-1133">Transmembrane helix</keyword>
<keyword evidence="1" id="KW-0812">Transmembrane</keyword>
<reference evidence="2" key="1">
    <citation type="submission" date="2019-08" db="EMBL/GenBank/DDBJ databases">
        <authorList>
            <person name="Kucharzyk K."/>
            <person name="Murdoch R.W."/>
            <person name="Higgins S."/>
            <person name="Loffler F."/>
        </authorList>
    </citation>
    <scope>NUCLEOTIDE SEQUENCE</scope>
</reference>
<dbReference type="InterPro" id="IPR011846">
    <property type="entry name" value="Cyd_oper_YbgE"/>
</dbReference>
<dbReference type="AlphaFoldDB" id="A0A645IXR4"/>
<dbReference type="EMBL" id="VSSQ01126323">
    <property type="protein sequence ID" value="MPN56225.1"/>
    <property type="molecule type" value="Genomic_DNA"/>
</dbReference>
<feature type="transmembrane region" description="Helical" evidence="1">
    <location>
        <begin position="97"/>
        <end position="119"/>
    </location>
</feature>
<keyword evidence="1" id="KW-0472">Membrane</keyword>
<protein>
    <recommendedName>
        <fullName evidence="3">Cyd operon protein YbgE</fullName>
    </recommendedName>
</protein>
<feature type="transmembrane region" description="Helical" evidence="1">
    <location>
        <begin position="65"/>
        <end position="85"/>
    </location>
</feature>
<evidence type="ECO:0008006" key="3">
    <source>
        <dbReference type="Google" id="ProtNLM"/>
    </source>
</evidence>
<evidence type="ECO:0000256" key="1">
    <source>
        <dbReference type="SAM" id="Phobius"/>
    </source>
</evidence>
<proteinExistence type="predicted"/>
<gene>
    <name evidence="2" type="ORF">SDC9_203911</name>
</gene>
<name>A0A645IXR4_9ZZZZ</name>
<accession>A0A645IXR4</accession>
<comment type="caution">
    <text evidence="2">The sequence shown here is derived from an EMBL/GenBank/DDBJ whole genome shotgun (WGS) entry which is preliminary data.</text>
</comment>
<feature type="transmembrane region" description="Helical" evidence="1">
    <location>
        <begin position="34"/>
        <end position="53"/>
    </location>
</feature>
<dbReference type="Pfam" id="PF09600">
    <property type="entry name" value="Cyd_oper_YbgE"/>
    <property type="match status" value="1"/>
</dbReference>
<organism evidence="2">
    <name type="scientific">bioreactor metagenome</name>
    <dbReference type="NCBI Taxonomy" id="1076179"/>
    <lineage>
        <taxon>unclassified sequences</taxon>
        <taxon>metagenomes</taxon>
        <taxon>ecological metagenomes</taxon>
    </lineage>
</organism>
<evidence type="ECO:0000313" key="2">
    <source>
        <dbReference type="EMBL" id="MPN56225.1"/>
    </source>
</evidence>
<sequence>MPPVPLGQTVLRVAVPAALPQGETDMMAMLDRGWVRGITLAAAFVLMLLVTLFPRPLTVEDGSPIGHGTLMLIMWGLAAGFVHGIGFIPRNAILRALLGPIVAWLGMGMVLVFYVRYFLR</sequence>